<evidence type="ECO:0000313" key="3">
    <source>
        <dbReference type="EMBL" id="NDW21379.1"/>
    </source>
</evidence>
<dbReference type="Proteomes" id="UP000478837">
    <property type="component" value="Unassembled WGS sequence"/>
</dbReference>
<dbReference type="SUPFAM" id="SSF54427">
    <property type="entry name" value="NTF2-like"/>
    <property type="match status" value="1"/>
</dbReference>
<feature type="chain" id="PRO_5027095344" evidence="1">
    <location>
        <begin position="23"/>
        <end position="161"/>
    </location>
</feature>
<reference evidence="3 4" key="1">
    <citation type="submission" date="2020-01" db="EMBL/GenBank/DDBJ databases">
        <title>Genomes of bacteria type strains.</title>
        <authorList>
            <person name="Chen J."/>
            <person name="Zhu S."/>
            <person name="Yang J."/>
        </authorList>
    </citation>
    <scope>NUCLEOTIDE SEQUENCE [LARGE SCALE GENOMIC DNA]</scope>
    <source>
        <strain evidence="3 4">LMG 22958</strain>
    </source>
</reference>
<name>A0A6L9MT37_9ALTE</name>
<protein>
    <submittedName>
        <fullName evidence="3">Protein with SnoaL 3 domain, NTF 2 superfamily</fullName>
    </submittedName>
</protein>
<sequence length="161" mass="18381">MKTLLQVLLATALLTFLTTSRAESDIEQVSGVLDKLHSQASQANFTEYFNLYAPDAVFIGTDADEVWSISEFKAYAKPHFDKGTGWTYLPRDRHIYFSPDHQVAWFDELLDNKKLGETRGTGVLIKTDNQWKISQYHLTIPIPNNLATDIAEQIKKHHTKK</sequence>
<proteinExistence type="predicted"/>
<dbReference type="InterPro" id="IPR032710">
    <property type="entry name" value="NTF2-like_dom_sf"/>
</dbReference>
<organism evidence="3 4">
    <name type="scientific">Alteromonas hispanica</name>
    <dbReference type="NCBI Taxonomy" id="315421"/>
    <lineage>
        <taxon>Bacteria</taxon>
        <taxon>Pseudomonadati</taxon>
        <taxon>Pseudomonadota</taxon>
        <taxon>Gammaproteobacteria</taxon>
        <taxon>Alteromonadales</taxon>
        <taxon>Alteromonadaceae</taxon>
        <taxon>Alteromonas/Salinimonas group</taxon>
        <taxon>Alteromonas</taxon>
    </lineage>
</organism>
<dbReference type="InterPro" id="IPR037401">
    <property type="entry name" value="SnoaL-like"/>
</dbReference>
<dbReference type="Pfam" id="PF13474">
    <property type="entry name" value="SnoaL_3"/>
    <property type="match status" value="1"/>
</dbReference>
<keyword evidence="1" id="KW-0732">Signal</keyword>
<feature type="signal peptide" evidence="1">
    <location>
        <begin position="1"/>
        <end position="22"/>
    </location>
</feature>
<evidence type="ECO:0000259" key="2">
    <source>
        <dbReference type="Pfam" id="PF13474"/>
    </source>
</evidence>
<comment type="caution">
    <text evidence="3">The sequence shown here is derived from an EMBL/GenBank/DDBJ whole genome shotgun (WGS) entry which is preliminary data.</text>
</comment>
<evidence type="ECO:0000256" key="1">
    <source>
        <dbReference type="SAM" id="SignalP"/>
    </source>
</evidence>
<evidence type="ECO:0000313" key="4">
    <source>
        <dbReference type="Proteomes" id="UP000478837"/>
    </source>
</evidence>
<keyword evidence="4" id="KW-1185">Reference proteome</keyword>
<dbReference type="EMBL" id="JAAAWP010000003">
    <property type="protein sequence ID" value="NDW21379.1"/>
    <property type="molecule type" value="Genomic_DNA"/>
</dbReference>
<feature type="domain" description="SnoaL-like" evidence="2">
    <location>
        <begin position="31"/>
        <end position="143"/>
    </location>
</feature>
<accession>A0A6L9MT37</accession>
<dbReference type="AlphaFoldDB" id="A0A6L9MT37"/>
<dbReference type="Gene3D" id="3.10.450.50">
    <property type="match status" value="1"/>
</dbReference>
<gene>
    <name evidence="3" type="ORF">GTW09_07595</name>
</gene>